<keyword evidence="5 7" id="KW-1133">Transmembrane helix</keyword>
<dbReference type="InterPro" id="IPR022764">
    <property type="entry name" value="Peptidase_S54_rhomboid_dom"/>
</dbReference>
<feature type="transmembrane region" description="Helical" evidence="7">
    <location>
        <begin position="201"/>
        <end position="221"/>
    </location>
</feature>
<evidence type="ECO:0000256" key="6">
    <source>
        <dbReference type="ARBA" id="ARBA00023136"/>
    </source>
</evidence>
<dbReference type="SUPFAM" id="SSF144091">
    <property type="entry name" value="Rhomboid-like"/>
    <property type="match status" value="1"/>
</dbReference>
<evidence type="ECO:0000313" key="9">
    <source>
        <dbReference type="EMBL" id="OQX90436.1"/>
    </source>
</evidence>
<feature type="transmembrane region" description="Helical" evidence="7">
    <location>
        <begin position="104"/>
        <end position="124"/>
    </location>
</feature>
<gene>
    <name evidence="9" type="ORF">B6D57_03170</name>
</gene>
<dbReference type="InterPro" id="IPR035952">
    <property type="entry name" value="Rhomboid-like_sf"/>
</dbReference>
<name>A0A1W9S132_9BACT</name>
<evidence type="ECO:0000256" key="2">
    <source>
        <dbReference type="ARBA" id="ARBA00009045"/>
    </source>
</evidence>
<reference evidence="10" key="1">
    <citation type="submission" date="2017-03" db="EMBL/GenBank/DDBJ databases">
        <title>Novel pathways for hydrocarbon cycling and metabolic interdependencies in hydrothermal sediment communities.</title>
        <authorList>
            <person name="Dombrowski N."/>
            <person name="Seitz K."/>
            <person name="Teske A."/>
            <person name="Baker B."/>
        </authorList>
    </citation>
    <scope>NUCLEOTIDE SEQUENCE [LARGE SCALE GENOMIC DNA]</scope>
</reference>
<sequence>MIPIRDNIPSRRFPVVNYILIGVNIVAFLYELTLGVGLQGFLNNMGFVPERFFDLLSSPLVNLIPIVIPLIASIFLHGSISHIFMNMLFLSIFGDNVEDALGHFGYLIFYLVGGISASIFHALIHPYSTLPTIGASGAVSAVMGAYLMLYPKARILTVFPIFFYPVMFHIPALFYLVFWFFLQMASGVLSLGATYYQRAGVAWWAHIGGFLFGVIVVMIMVSRRRR</sequence>
<evidence type="ECO:0000256" key="5">
    <source>
        <dbReference type="ARBA" id="ARBA00022989"/>
    </source>
</evidence>
<evidence type="ECO:0000256" key="4">
    <source>
        <dbReference type="ARBA" id="ARBA00022801"/>
    </source>
</evidence>
<dbReference type="GO" id="GO:0004252">
    <property type="term" value="F:serine-type endopeptidase activity"/>
    <property type="evidence" value="ECO:0007669"/>
    <property type="project" value="InterPro"/>
</dbReference>
<evidence type="ECO:0000313" key="10">
    <source>
        <dbReference type="Proteomes" id="UP000192611"/>
    </source>
</evidence>
<dbReference type="GO" id="GO:0016020">
    <property type="term" value="C:membrane"/>
    <property type="evidence" value="ECO:0007669"/>
    <property type="project" value="UniProtKB-SubCell"/>
</dbReference>
<evidence type="ECO:0000256" key="3">
    <source>
        <dbReference type="ARBA" id="ARBA00022692"/>
    </source>
</evidence>
<dbReference type="FunFam" id="1.20.1540.10:FF:000027">
    <property type="entry name" value="Rhomboid family intramembrane serine protease"/>
    <property type="match status" value="1"/>
</dbReference>
<feature type="transmembrane region" description="Helical" evidence="7">
    <location>
        <begin position="62"/>
        <end position="92"/>
    </location>
</feature>
<keyword evidence="4" id="KW-0378">Hydrolase</keyword>
<protein>
    <recommendedName>
        <fullName evidence="8">Peptidase S54 rhomboid domain-containing protein</fullName>
    </recommendedName>
</protein>
<evidence type="ECO:0000256" key="7">
    <source>
        <dbReference type="SAM" id="Phobius"/>
    </source>
</evidence>
<feature type="transmembrane region" description="Helical" evidence="7">
    <location>
        <begin position="15"/>
        <end position="42"/>
    </location>
</feature>
<dbReference type="PANTHER" id="PTHR43731:SF14">
    <property type="entry name" value="PRESENILIN-ASSOCIATED RHOMBOID-LIKE PROTEIN, MITOCHONDRIAL"/>
    <property type="match status" value="1"/>
</dbReference>
<feature type="transmembrane region" description="Helical" evidence="7">
    <location>
        <begin position="161"/>
        <end position="181"/>
    </location>
</feature>
<comment type="caution">
    <text evidence="9">The sequence shown here is derived from an EMBL/GenBank/DDBJ whole genome shotgun (WGS) entry which is preliminary data.</text>
</comment>
<dbReference type="PANTHER" id="PTHR43731">
    <property type="entry name" value="RHOMBOID PROTEASE"/>
    <property type="match status" value="1"/>
</dbReference>
<dbReference type="InterPro" id="IPR050925">
    <property type="entry name" value="Rhomboid_protease_S54"/>
</dbReference>
<dbReference type="Gene3D" id="1.20.1540.10">
    <property type="entry name" value="Rhomboid-like"/>
    <property type="match status" value="1"/>
</dbReference>
<keyword evidence="3 7" id="KW-0812">Transmembrane</keyword>
<keyword evidence="6 7" id="KW-0472">Membrane</keyword>
<dbReference type="Proteomes" id="UP000192611">
    <property type="component" value="Unassembled WGS sequence"/>
</dbReference>
<proteinExistence type="inferred from homology"/>
<feature type="domain" description="Peptidase S54 rhomboid" evidence="8">
    <location>
        <begin position="69"/>
        <end position="222"/>
    </location>
</feature>
<dbReference type="AlphaFoldDB" id="A0A1W9S132"/>
<evidence type="ECO:0000256" key="1">
    <source>
        <dbReference type="ARBA" id="ARBA00004141"/>
    </source>
</evidence>
<dbReference type="EMBL" id="NATQ01000054">
    <property type="protein sequence ID" value="OQX90436.1"/>
    <property type="molecule type" value="Genomic_DNA"/>
</dbReference>
<organism evidence="9 10">
    <name type="scientific">Candidatus Coatesbacteria bacterium 4484_99</name>
    <dbReference type="NCBI Taxonomy" id="1970774"/>
    <lineage>
        <taxon>Bacteria</taxon>
        <taxon>Candidatus Coatesiibacteriota</taxon>
    </lineage>
</organism>
<feature type="transmembrane region" description="Helical" evidence="7">
    <location>
        <begin position="130"/>
        <end position="149"/>
    </location>
</feature>
<comment type="subcellular location">
    <subcellularLocation>
        <location evidence="1">Membrane</location>
        <topology evidence="1">Multi-pass membrane protein</topology>
    </subcellularLocation>
</comment>
<dbReference type="Pfam" id="PF01694">
    <property type="entry name" value="Rhomboid"/>
    <property type="match status" value="1"/>
</dbReference>
<evidence type="ECO:0000259" key="8">
    <source>
        <dbReference type="Pfam" id="PF01694"/>
    </source>
</evidence>
<comment type="similarity">
    <text evidence="2">Belongs to the peptidase S54 family.</text>
</comment>
<accession>A0A1W9S132</accession>